<sequence>MSLHPVPAPMALCVLLGGSGLPLPVQRTERPLAALLTARPSVSPARMWPRSWPSGRRLWRLHPFVRPPWRERAIAVVPAPQAFGT</sequence>
<evidence type="ECO:0008006" key="3">
    <source>
        <dbReference type="Google" id="ProtNLM"/>
    </source>
</evidence>
<organism evidence="1 2">
    <name type="scientific">Sphaerotilus microaerophilus</name>
    <dbReference type="NCBI Taxonomy" id="2914710"/>
    <lineage>
        <taxon>Bacteria</taxon>
        <taxon>Pseudomonadati</taxon>
        <taxon>Pseudomonadota</taxon>
        <taxon>Betaproteobacteria</taxon>
        <taxon>Burkholderiales</taxon>
        <taxon>Sphaerotilaceae</taxon>
        <taxon>Sphaerotilus</taxon>
    </lineage>
</organism>
<name>A0ABM7YNV6_9BURK</name>
<accession>A0ABM7YNV6</accession>
<proteinExistence type="predicted"/>
<protein>
    <recommendedName>
        <fullName evidence="3">Secreted protein</fullName>
    </recommendedName>
</protein>
<dbReference type="RefSeq" id="WP_251969483.1">
    <property type="nucleotide sequence ID" value="NZ_AP025730.1"/>
</dbReference>
<dbReference type="EMBL" id="AP025730">
    <property type="protein sequence ID" value="BDI06177.1"/>
    <property type="molecule type" value="Genomic_DNA"/>
</dbReference>
<dbReference type="Proteomes" id="UP001057498">
    <property type="component" value="Chromosome"/>
</dbReference>
<reference evidence="1" key="1">
    <citation type="submission" date="2022-04" db="EMBL/GenBank/DDBJ databases">
        <title>Whole genome sequence of Sphaerotilus sp. FB-5.</title>
        <authorList>
            <person name="Takeda M."/>
            <person name="Narihara S."/>
            <person name="Akimoto M."/>
            <person name="Akimoto R."/>
            <person name="Nishiyashiki S."/>
            <person name="Murakami T."/>
        </authorList>
    </citation>
    <scope>NUCLEOTIDE SEQUENCE</scope>
    <source>
        <strain evidence="1">FB-5</strain>
    </source>
</reference>
<gene>
    <name evidence="1" type="ORF">CATMQ487_31470</name>
</gene>
<keyword evidence="2" id="KW-1185">Reference proteome</keyword>
<evidence type="ECO:0000313" key="1">
    <source>
        <dbReference type="EMBL" id="BDI06177.1"/>
    </source>
</evidence>
<evidence type="ECO:0000313" key="2">
    <source>
        <dbReference type="Proteomes" id="UP001057498"/>
    </source>
</evidence>